<feature type="binding site" evidence="9">
    <location>
        <position position="78"/>
    </location>
    <ligand>
        <name>Mg(2+)</name>
        <dbReference type="ChEBI" id="CHEBI:18420"/>
        <label>1</label>
    </ligand>
</feature>
<dbReference type="PANTHER" id="PTHR11839">
    <property type="entry name" value="UDP/ADP-SUGAR PYROPHOSPHATASE"/>
    <property type="match status" value="1"/>
</dbReference>
<evidence type="ECO:0000313" key="12">
    <source>
        <dbReference type="EMBL" id="AZG76393.1"/>
    </source>
</evidence>
<dbReference type="GO" id="GO:0016818">
    <property type="term" value="F:hydrolase activity, acting on acid anhydrides, in phosphorus-containing anhydrides"/>
    <property type="evidence" value="ECO:0007669"/>
    <property type="project" value="InterPro"/>
</dbReference>
<evidence type="ECO:0000256" key="6">
    <source>
        <dbReference type="ARBA" id="ARBA00022801"/>
    </source>
</evidence>
<evidence type="ECO:0000256" key="8">
    <source>
        <dbReference type="ARBA" id="ARBA00032272"/>
    </source>
</evidence>
<dbReference type="GO" id="GO:0006753">
    <property type="term" value="P:nucleoside phosphate metabolic process"/>
    <property type="evidence" value="ECO:0007669"/>
    <property type="project" value="TreeGrafter"/>
</dbReference>
<accession>A0A3G8M354</accession>
<comment type="similarity">
    <text evidence="3">Belongs to the Nudix hydrolase family. NudK subfamily.</text>
</comment>
<dbReference type="Proteomes" id="UP000273982">
    <property type="component" value="Chromosome"/>
</dbReference>
<dbReference type="NCBIfam" id="TIGR00052">
    <property type="entry name" value="nudix-type nucleoside diphosphatase, YffH/AdpP family"/>
    <property type="match status" value="1"/>
</dbReference>
<dbReference type="CDD" id="cd24157">
    <property type="entry name" value="NUDIX_GDPMK"/>
    <property type="match status" value="1"/>
</dbReference>
<dbReference type="AlphaFoldDB" id="A0A3G8M354"/>
<evidence type="ECO:0000256" key="7">
    <source>
        <dbReference type="ARBA" id="ARBA00032162"/>
    </source>
</evidence>
<feature type="short sequence motif" description="Nudix box" evidence="10">
    <location>
        <begin position="79"/>
        <end position="101"/>
    </location>
</feature>
<dbReference type="Gene3D" id="3.90.79.10">
    <property type="entry name" value="Nucleoside Triphosphate Pyrophosphohydrolase"/>
    <property type="match status" value="1"/>
</dbReference>
<organism evidence="12 13">
    <name type="scientific">Methylocystis rosea</name>
    <dbReference type="NCBI Taxonomy" id="173366"/>
    <lineage>
        <taxon>Bacteria</taxon>
        <taxon>Pseudomonadati</taxon>
        <taxon>Pseudomonadota</taxon>
        <taxon>Alphaproteobacteria</taxon>
        <taxon>Hyphomicrobiales</taxon>
        <taxon>Methylocystaceae</taxon>
        <taxon>Methylocystis</taxon>
    </lineage>
</organism>
<evidence type="ECO:0000256" key="2">
    <source>
        <dbReference type="ARBA" id="ARBA00001946"/>
    </source>
</evidence>
<dbReference type="Pfam" id="PF00293">
    <property type="entry name" value="NUDIX"/>
    <property type="match status" value="1"/>
</dbReference>
<dbReference type="PANTHER" id="PTHR11839:SF18">
    <property type="entry name" value="NUDIX HYDROLASE DOMAIN-CONTAINING PROTEIN"/>
    <property type="match status" value="1"/>
</dbReference>
<dbReference type="GO" id="GO:0046872">
    <property type="term" value="F:metal ion binding"/>
    <property type="evidence" value="ECO:0007669"/>
    <property type="project" value="UniProtKB-KW"/>
</dbReference>
<dbReference type="GO" id="GO:0019693">
    <property type="term" value="P:ribose phosphate metabolic process"/>
    <property type="evidence" value="ECO:0007669"/>
    <property type="project" value="TreeGrafter"/>
</dbReference>
<feature type="binding site" evidence="9">
    <location>
        <position position="98"/>
    </location>
    <ligand>
        <name>Mg(2+)</name>
        <dbReference type="ChEBI" id="CHEBI:18420"/>
        <label>1</label>
    </ligand>
</feature>
<evidence type="ECO:0000256" key="4">
    <source>
        <dbReference type="ARBA" id="ARBA00011738"/>
    </source>
</evidence>
<dbReference type="PROSITE" id="PS51462">
    <property type="entry name" value="NUDIX"/>
    <property type="match status" value="1"/>
</dbReference>
<dbReference type="EMBL" id="CP034086">
    <property type="protein sequence ID" value="AZG76393.1"/>
    <property type="molecule type" value="Genomic_DNA"/>
</dbReference>
<dbReference type="GO" id="GO:0005829">
    <property type="term" value="C:cytosol"/>
    <property type="evidence" value="ECO:0007669"/>
    <property type="project" value="TreeGrafter"/>
</dbReference>
<name>A0A3G8M354_9HYPH</name>
<evidence type="ECO:0000256" key="3">
    <source>
        <dbReference type="ARBA" id="ARBA00007275"/>
    </source>
</evidence>
<dbReference type="InterPro" id="IPR000086">
    <property type="entry name" value="NUDIX_hydrolase_dom"/>
</dbReference>
<gene>
    <name evidence="12" type="ORF">EHO51_06425</name>
</gene>
<dbReference type="InterPro" id="IPR015797">
    <property type="entry name" value="NUDIX_hydrolase-like_dom_sf"/>
</dbReference>
<evidence type="ECO:0000256" key="10">
    <source>
        <dbReference type="PIRSR" id="PIRSR604385-3"/>
    </source>
</evidence>
<evidence type="ECO:0000313" key="13">
    <source>
        <dbReference type="Proteomes" id="UP000273982"/>
    </source>
</evidence>
<evidence type="ECO:0000256" key="9">
    <source>
        <dbReference type="PIRSR" id="PIRSR604385-2"/>
    </source>
</evidence>
<feature type="binding site" evidence="9">
    <location>
        <position position="147"/>
    </location>
    <ligand>
        <name>Mg(2+)</name>
        <dbReference type="ChEBI" id="CHEBI:18420"/>
        <label>1</label>
    </ligand>
</feature>
<dbReference type="KEGG" id="mros:EHO51_06425"/>
<keyword evidence="6 12" id="KW-0378">Hydrolase</keyword>
<protein>
    <recommendedName>
        <fullName evidence="5">GDP-mannose pyrophosphatase</fullName>
    </recommendedName>
    <alternativeName>
        <fullName evidence="7">GDP-mannose hydrolase</fullName>
    </alternativeName>
    <alternativeName>
        <fullName evidence="8">GDPMK</fullName>
    </alternativeName>
</protein>
<feature type="binding site" evidence="9">
    <location>
        <position position="94"/>
    </location>
    <ligand>
        <name>Mg(2+)</name>
        <dbReference type="ChEBI" id="CHEBI:18420"/>
        <label>1</label>
    </ligand>
</feature>
<evidence type="ECO:0000256" key="1">
    <source>
        <dbReference type="ARBA" id="ARBA00000847"/>
    </source>
</evidence>
<dbReference type="InterPro" id="IPR004385">
    <property type="entry name" value="NDP_pyrophosphatase"/>
</dbReference>
<keyword evidence="9" id="KW-0460">Magnesium</keyword>
<comment type="cofactor">
    <cofactor evidence="2 9">
        <name>Mg(2+)</name>
        <dbReference type="ChEBI" id="CHEBI:18420"/>
    </cofactor>
</comment>
<keyword evidence="9" id="KW-0479">Metal-binding</keyword>
<dbReference type="SUPFAM" id="SSF55811">
    <property type="entry name" value="Nudix"/>
    <property type="match status" value="1"/>
</dbReference>
<reference evidence="12 13" key="1">
    <citation type="submission" date="2018-11" db="EMBL/GenBank/DDBJ databases">
        <title>Genome squencing of methanotrophic bacteria isolated from alkaline groundwater in Korea.</title>
        <authorList>
            <person name="Nguyen L.N."/>
        </authorList>
    </citation>
    <scope>NUCLEOTIDE SEQUENCE [LARGE SCALE GENOMIC DNA]</scope>
    <source>
        <strain evidence="12 13">GW6</strain>
    </source>
</reference>
<sequence>MKPSVVKLERTHERWATMSIATIRMPDGITLLRDVEDHGCAAAVLPYDPARKTALLVEQLRAAQLIAVGATHSLEAIAGLVEGEDDAAATAKREALEEGGLRLGALEHVATAWSMPGVSTERMTLYLAEYRAEDRVGDGGGVAHEDEEVRVVELSLKELSELMAADGIIDMKTLALVQALRLRRPELFE</sequence>
<dbReference type="RefSeq" id="WP_124738201.1">
    <property type="nucleotide sequence ID" value="NZ_CP034086.1"/>
</dbReference>
<feature type="domain" description="Nudix hydrolase" evidence="11">
    <location>
        <begin position="37"/>
        <end position="177"/>
    </location>
</feature>
<comment type="catalytic activity">
    <reaction evidence="1">
        <text>GDP-alpha-D-mannose + H2O = alpha-D-mannose 1-phosphate + GMP + 2 H(+)</text>
        <dbReference type="Rhea" id="RHEA:27978"/>
        <dbReference type="ChEBI" id="CHEBI:15377"/>
        <dbReference type="ChEBI" id="CHEBI:15378"/>
        <dbReference type="ChEBI" id="CHEBI:57527"/>
        <dbReference type="ChEBI" id="CHEBI:58115"/>
        <dbReference type="ChEBI" id="CHEBI:58409"/>
    </reaction>
</comment>
<proteinExistence type="inferred from homology"/>
<evidence type="ECO:0000259" key="11">
    <source>
        <dbReference type="PROSITE" id="PS51462"/>
    </source>
</evidence>
<comment type="subunit">
    <text evidence="4">Homodimer.</text>
</comment>
<evidence type="ECO:0000256" key="5">
    <source>
        <dbReference type="ARBA" id="ARBA00016377"/>
    </source>
</evidence>